<feature type="region of interest" description="Disordered" evidence="1">
    <location>
        <begin position="59"/>
        <end position="81"/>
    </location>
</feature>
<proteinExistence type="predicted"/>
<gene>
    <name evidence="2" type="ORF">B0H15DRAFT_981560</name>
</gene>
<evidence type="ECO:0000313" key="3">
    <source>
        <dbReference type="Proteomes" id="UP001222325"/>
    </source>
</evidence>
<dbReference type="EMBL" id="JARJCN010000243">
    <property type="protein sequence ID" value="KAJ7061900.1"/>
    <property type="molecule type" value="Genomic_DNA"/>
</dbReference>
<accession>A0AAD6TMF1</accession>
<sequence length="227" mass="24648">MISPRRTGYPERRTAAVSSVCVSVLCECMFPAIAALIVPPLGECLFNFLHVLRRLRTTPTAGGHHPTALRSYGSRGGHQPTLRTEEGTILRAATYGGALLLPSADGYPANLRRSTTPPEERTPLPSRLRTASVSVGGLRPPEEGDTHYGLWLRYSVRTVGVGGKGCEGYPPSLLRQEGQHHLRRTRRAASLRGATYGGALRGRKRVALFPSYGRRPVLLSAGERFAP</sequence>
<evidence type="ECO:0000313" key="2">
    <source>
        <dbReference type="EMBL" id="KAJ7061900.1"/>
    </source>
</evidence>
<dbReference type="AlphaFoldDB" id="A0AAD6TMF1"/>
<reference evidence="2" key="1">
    <citation type="submission" date="2023-03" db="EMBL/GenBank/DDBJ databases">
        <title>Massive genome expansion in bonnet fungi (Mycena s.s.) driven by repeated elements and novel gene families across ecological guilds.</title>
        <authorList>
            <consortium name="Lawrence Berkeley National Laboratory"/>
            <person name="Harder C.B."/>
            <person name="Miyauchi S."/>
            <person name="Viragh M."/>
            <person name="Kuo A."/>
            <person name="Thoen E."/>
            <person name="Andreopoulos B."/>
            <person name="Lu D."/>
            <person name="Skrede I."/>
            <person name="Drula E."/>
            <person name="Henrissat B."/>
            <person name="Morin E."/>
            <person name="Kohler A."/>
            <person name="Barry K."/>
            <person name="LaButti K."/>
            <person name="Morin E."/>
            <person name="Salamov A."/>
            <person name="Lipzen A."/>
            <person name="Mereny Z."/>
            <person name="Hegedus B."/>
            <person name="Baldrian P."/>
            <person name="Stursova M."/>
            <person name="Weitz H."/>
            <person name="Taylor A."/>
            <person name="Grigoriev I.V."/>
            <person name="Nagy L.G."/>
            <person name="Martin F."/>
            <person name="Kauserud H."/>
        </authorList>
    </citation>
    <scope>NUCLEOTIDE SEQUENCE</scope>
    <source>
        <strain evidence="2">CBHHK173m</strain>
    </source>
</reference>
<feature type="region of interest" description="Disordered" evidence="1">
    <location>
        <begin position="106"/>
        <end position="139"/>
    </location>
</feature>
<protein>
    <submittedName>
        <fullName evidence="2">Uncharacterized protein</fullName>
    </submittedName>
</protein>
<organism evidence="2 3">
    <name type="scientific">Mycena belliarum</name>
    <dbReference type="NCBI Taxonomy" id="1033014"/>
    <lineage>
        <taxon>Eukaryota</taxon>
        <taxon>Fungi</taxon>
        <taxon>Dikarya</taxon>
        <taxon>Basidiomycota</taxon>
        <taxon>Agaricomycotina</taxon>
        <taxon>Agaricomycetes</taxon>
        <taxon>Agaricomycetidae</taxon>
        <taxon>Agaricales</taxon>
        <taxon>Marasmiineae</taxon>
        <taxon>Mycenaceae</taxon>
        <taxon>Mycena</taxon>
    </lineage>
</organism>
<evidence type="ECO:0000256" key="1">
    <source>
        <dbReference type="SAM" id="MobiDB-lite"/>
    </source>
</evidence>
<name>A0AAD6TMF1_9AGAR</name>
<keyword evidence="3" id="KW-1185">Reference proteome</keyword>
<dbReference type="Proteomes" id="UP001222325">
    <property type="component" value="Unassembled WGS sequence"/>
</dbReference>
<comment type="caution">
    <text evidence="2">The sequence shown here is derived from an EMBL/GenBank/DDBJ whole genome shotgun (WGS) entry which is preliminary data.</text>
</comment>